<dbReference type="EMBL" id="AFNT02000044">
    <property type="protein sequence ID" value="ERJ05100.1"/>
    <property type="molecule type" value="Genomic_DNA"/>
</dbReference>
<evidence type="ECO:0000313" key="1">
    <source>
        <dbReference type="EMBL" id="ERJ05100.1"/>
    </source>
</evidence>
<dbReference type="AlphaFoldDB" id="U2F438"/>
<proteinExistence type="predicted"/>
<name>U2F438_9EURY</name>
<gene>
    <name evidence="1" type="ORF">HLRTI_002899</name>
</gene>
<protein>
    <submittedName>
        <fullName evidence="1">Uncharacterized protein</fullName>
    </submittedName>
</protein>
<evidence type="ECO:0000313" key="2">
    <source>
        <dbReference type="Proteomes" id="UP000003861"/>
    </source>
</evidence>
<dbReference type="Proteomes" id="UP000003861">
    <property type="component" value="Unassembled WGS sequence"/>
</dbReference>
<comment type="caution">
    <text evidence="1">The sequence shown here is derived from an EMBL/GenBank/DDBJ whole genome shotgun (WGS) entry which is preliminary data.</text>
</comment>
<reference evidence="1 2" key="2">
    <citation type="journal article" date="2013" name="PLoS ONE">
        <title>INDIGO - INtegrated Data Warehouse of MIcrobial GenOmes with Examples from the Red Sea Extremophiles.</title>
        <authorList>
            <person name="Alam I."/>
            <person name="Antunes A."/>
            <person name="Kamau A.A."/>
            <person name="Ba Alawi W."/>
            <person name="Kalkatawi M."/>
            <person name="Stingl U."/>
            <person name="Bajic V.B."/>
        </authorList>
    </citation>
    <scope>NUCLEOTIDE SEQUENCE [LARGE SCALE GENOMIC DNA]</scope>
    <source>
        <strain evidence="1 2">SARL4B</strain>
    </source>
</reference>
<reference evidence="1 2" key="1">
    <citation type="journal article" date="2011" name="J. Bacteriol.">
        <title>Genome sequence of Halorhabdus tiamatea, the first archaeon isolated from a deep-sea anoxic brine lake.</title>
        <authorList>
            <person name="Antunes A."/>
            <person name="Alam I."/>
            <person name="Bajic V.B."/>
            <person name="Stingl U."/>
        </authorList>
    </citation>
    <scope>NUCLEOTIDE SEQUENCE [LARGE SCALE GENOMIC DNA]</scope>
    <source>
        <strain evidence="1 2">SARL4B</strain>
    </source>
</reference>
<dbReference type="RefSeq" id="WP_021029686.1">
    <property type="nucleotide sequence ID" value="NZ_AFNT02000044.1"/>
</dbReference>
<organism evidence="1 2">
    <name type="scientific">Halorhabdus tiamatea SARL4B</name>
    <dbReference type="NCBI Taxonomy" id="1033806"/>
    <lineage>
        <taxon>Archaea</taxon>
        <taxon>Methanobacteriati</taxon>
        <taxon>Methanobacteriota</taxon>
        <taxon>Stenosarchaea group</taxon>
        <taxon>Halobacteria</taxon>
        <taxon>Halobacteriales</taxon>
        <taxon>Haloarculaceae</taxon>
        <taxon>Halorhabdus</taxon>
    </lineage>
</organism>
<accession>U2F438</accession>
<sequence length="98" mass="10323">MQSQPSNAEVAAKGVDVTNVDIEDSVPASTFIDWSSIEIDEVDPCDDDTAEFLAKGTIMADVPCIDAENIETQSLSMTVHLETSNGSAFATGGTIELV</sequence>